<dbReference type="EMBL" id="JAMYWD010000001">
    <property type="protein sequence ID" value="KAJ4981289.1"/>
    <property type="molecule type" value="Genomic_DNA"/>
</dbReference>
<organism evidence="1 2">
    <name type="scientific">Protea cynaroides</name>
    <dbReference type="NCBI Taxonomy" id="273540"/>
    <lineage>
        <taxon>Eukaryota</taxon>
        <taxon>Viridiplantae</taxon>
        <taxon>Streptophyta</taxon>
        <taxon>Embryophyta</taxon>
        <taxon>Tracheophyta</taxon>
        <taxon>Spermatophyta</taxon>
        <taxon>Magnoliopsida</taxon>
        <taxon>Proteales</taxon>
        <taxon>Proteaceae</taxon>
        <taxon>Protea</taxon>
    </lineage>
</organism>
<name>A0A9Q0L2R0_9MAGN</name>
<proteinExistence type="predicted"/>
<dbReference type="Proteomes" id="UP001141806">
    <property type="component" value="Unassembled WGS sequence"/>
</dbReference>
<protein>
    <submittedName>
        <fullName evidence="1">Uncharacterized protein</fullName>
    </submittedName>
</protein>
<keyword evidence="2" id="KW-1185">Reference proteome</keyword>
<reference evidence="1" key="1">
    <citation type="journal article" date="2023" name="Plant J.">
        <title>The genome of the king protea, Protea cynaroides.</title>
        <authorList>
            <person name="Chang J."/>
            <person name="Duong T.A."/>
            <person name="Schoeman C."/>
            <person name="Ma X."/>
            <person name="Roodt D."/>
            <person name="Barker N."/>
            <person name="Li Z."/>
            <person name="Van de Peer Y."/>
            <person name="Mizrachi E."/>
        </authorList>
    </citation>
    <scope>NUCLEOTIDE SEQUENCE</scope>
    <source>
        <tissue evidence="1">Young leaves</tissue>
    </source>
</reference>
<comment type="caution">
    <text evidence="1">The sequence shown here is derived from an EMBL/GenBank/DDBJ whole genome shotgun (WGS) entry which is preliminary data.</text>
</comment>
<sequence length="108" mass="11380">MASIGPVLIGTGTGTGDRAAGLGSTGAIVHVAIVAACLGSTGAIAPAIELRYDELWQHLLGNAAMEFTIIWRLSFQTQLFTSVCDHRLRFSVDSSSFAFAELLTCYDG</sequence>
<gene>
    <name evidence="1" type="ORF">NE237_032126</name>
</gene>
<dbReference type="AlphaFoldDB" id="A0A9Q0L2R0"/>
<accession>A0A9Q0L2R0</accession>
<evidence type="ECO:0000313" key="1">
    <source>
        <dbReference type="EMBL" id="KAJ4981289.1"/>
    </source>
</evidence>
<evidence type="ECO:0000313" key="2">
    <source>
        <dbReference type="Proteomes" id="UP001141806"/>
    </source>
</evidence>